<evidence type="ECO:0000313" key="7">
    <source>
        <dbReference type="EMBL" id="CAB4599820.1"/>
    </source>
</evidence>
<dbReference type="GO" id="GO:0006790">
    <property type="term" value="P:sulfur compound metabolic process"/>
    <property type="evidence" value="ECO:0007669"/>
    <property type="project" value="TreeGrafter"/>
</dbReference>
<evidence type="ECO:0000256" key="1">
    <source>
        <dbReference type="ARBA" id="ARBA00005896"/>
    </source>
</evidence>
<sequence>MSTTERANTAHKDIVATRDPGANITQDRIMLRGKRIGPILHLAEERARLAALVWPHFDVERLGATIGAVLHGVDLCGPLSDELIGEIRRALHEFKVIFFRDQPLTSDQHVAFARRFGELEIHPFIPSNTGAPELVRFEKSFDVKGYENTWHHDVTWRECPSMGAVLHGVQVPESGGDTLFSDMYAAYEGLTDEQKQFVDTHEAEHDFLMSFGRQVNPEQMAEMRAKYPTVIHPLSATHPVTGRRHLYVNPIFTNRILGVDDPTSERMLSELWSASDSVEYQCRFHWEKDSVAFWDNRACQHYASSDYWPEIRIMERASITGGRPVR</sequence>
<protein>
    <submittedName>
        <fullName evidence="7">Unannotated protein</fullName>
    </submittedName>
</protein>
<reference evidence="7" key="1">
    <citation type="submission" date="2020-05" db="EMBL/GenBank/DDBJ databases">
        <authorList>
            <person name="Chiriac C."/>
            <person name="Salcher M."/>
            <person name="Ghai R."/>
            <person name="Kavagutti S V."/>
        </authorList>
    </citation>
    <scope>NUCLEOTIDE SEQUENCE</scope>
</reference>
<dbReference type="InterPro" id="IPR003819">
    <property type="entry name" value="TauD/TfdA-like"/>
</dbReference>
<evidence type="ECO:0000256" key="4">
    <source>
        <dbReference type="ARBA" id="ARBA00023002"/>
    </source>
</evidence>
<dbReference type="PANTHER" id="PTHR30468">
    <property type="entry name" value="ALPHA-KETOGLUTARATE-DEPENDENT SULFONATE DIOXYGENASE"/>
    <property type="match status" value="1"/>
</dbReference>
<dbReference type="AlphaFoldDB" id="A0A6J6GHU0"/>
<dbReference type="Pfam" id="PF02668">
    <property type="entry name" value="TauD"/>
    <property type="match status" value="1"/>
</dbReference>
<evidence type="ECO:0000256" key="3">
    <source>
        <dbReference type="ARBA" id="ARBA00022964"/>
    </source>
</evidence>
<name>A0A6J6GHU0_9ZZZZ</name>
<dbReference type="GO" id="GO:0000908">
    <property type="term" value="F:taurine dioxygenase activity"/>
    <property type="evidence" value="ECO:0007669"/>
    <property type="project" value="TreeGrafter"/>
</dbReference>
<evidence type="ECO:0000256" key="2">
    <source>
        <dbReference type="ARBA" id="ARBA00022723"/>
    </source>
</evidence>
<dbReference type="GO" id="GO:0005737">
    <property type="term" value="C:cytoplasm"/>
    <property type="evidence" value="ECO:0007669"/>
    <property type="project" value="TreeGrafter"/>
</dbReference>
<dbReference type="Gene3D" id="3.60.130.10">
    <property type="entry name" value="Clavaminate synthase-like"/>
    <property type="match status" value="1"/>
</dbReference>
<keyword evidence="2" id="KW-0479">Metal-binding</keyword>
<keyword evidence="5" id="KW-0408">Iron</keyword>
<dbReference type="SUPFAM" id="SSF51197">
    <property type="entry name" value="Clavaminate synthase-like"/>
    <property type="match status" value="1"/>
</dbReference>
<gene>
    <name evidence="7" type="ORF">UFOPK1722_02139</name>
</gene>
<dbReference type="PANTHER" id="PTHR30468:SF1">
    <property type="entry name" value="ALPHA-KETOGLUTARATE-DEPENDENT SULFONATE DIOXYGENASE"/>
    <property type="match status" value="1"/>
</dbReference>
<dbReference type="InterPro" id="IPR051323">
    <property type="entry name" value="AtsK-like"/>
</dbReference>
<feature type="domain" description="TauD/TfdA-like" evidence="6">
    <location>
        <begin position="59"/>
        <end position="317"/>
    </location>
</feature>
<proteinExistence type="inferred from homology"/>
<dbReference type="EMBL" id="CAEZTS010000295">
    <property type="protein sequence ID" value="CAB4599820.1"/>
    <property type="molecule type" value="Genomic_DNA"/>
</dbReference>
<keyword evidence="3" id="KW-0223">Dioxygenase</keyword>
<dbReference type="InterPro" id="IPR042098">
    <property type="entry name" value="TauD-like_sf"/>
</dbReference>
<evidence type="ECO:0000259" key="6">
    <source>
        <dbReference type="Pfam" id="PF02668"/>
    </source>
</evidence>
<evidence type="ECO:0000256" key="5">
    <source>
        <dbReference type="ARBA" id="ARBA00023004"/>
    </source>
</evidence>
<organism evidence="7">
    <name type="scientific">freshwater metagenome</name>
    <dbReference type="NCBI Taxonomy" id="449393"/>
    <lineage>
        <taxon>unclassified sequences</taxon>
        <taxon>metagenomes</taxon>
        <taxon>ecological metagenomes</taxon>
    </lineage>
</organism>
<dbReference type="GO" id="GO:0046872">
    <property type="term" value="F:metal ion binding"/>
    <property type="evidence" value="ECO:0007669"/>
    <property type="project" value="UniProtKB-KW"/>
</dbReference>
<accession>A0A6J6GHU0</accession>
<comment type="similarity">
    <text evidence="1">Belongs to the TfdA dioxygenase family.</text>
</comment>
<keyword evidence="4" id="KW-0560">Oxidoreductase</keyword>